<keyword evidence="1" id="KW-0732">Signal</keyword>
<dbReference type="AlphaFoldDB" id="A0A517TFC7"/>
<dbReference type="Proteomes" id="UP000319976">
    <property type="component" value="Chromosome"/>
</dbReference>
<dbReference type="Pfam" id="PF07596">
    <property type="entry name" value="SBP_bac_10"/>
    <property type="match status" value="1"/>
</dbReference>
<name>A0A517TFC7_9PLAN</name>
<evidence type="ECO:0000313" key="3">
    <source>
        <dbReference type="EMBL" id="QDT67081.1"/>
    </source>
</evidence>
<dbReference type="KEGG" id="chya:V22_43540"/>
<accession>A0A517TFC7</accession>
<feature type="domain" description="DUF1559" evidence="2">
    <location>
        <begin position="331"/>
        <end position="396"/>
    </location>
</feature>
<feature type="signal peptide" evidence="1">
    <location>
        <begin position="1"/>
        <end position="22"/>
    </location>
</feature>
<dbReference type="RefSeq" id="WP_145266747.1">
    <property type="nucleotide sequence ID" value="NZ_CP036316.1"/>
</dbReference>
<gene>
    <name evidence="3" type="ORF">V22_43540</name>
</gene>
<feature type="chain" id="PRO_5022171736" description="DUF1559 domain-containing protein" evidence="1">
    <location>
        <begin position="23"/>
        <end position="515"/>
    </location>
</feature>
<protein>
    <recommendedName>
        <fullName evidence="2">DUF1559 domain-containing protein</fullName>
    </recommendedName>
</protein>
<evidence type="ECO:0000313" key="4">
    <source>
        <dbReference type="Proteomes" id="UP000319976"/>
    </source>
</evidence>
<reference evidence="3 4" key="1">
    <citation type="submission" date="2019-02" db="EMBL/GenBank/DDBJ databases">
        <title>Deep-cultivation of Planctomycetes and their phenomic and genomic characterization uncovers novel biology.</title>
        <authorList>
            <person name="Wiegand S."/>
            <person name="Jogler M."/>
            <person name="Boedeker C."/>
            <person name="Pinto D."/>
            <person name="Vollmers J."/>
            <person name="Rivas-Marin E."/>
            <person name="Kohn T."/>
            <person name="Peeters S.H."/>
            <person name="Heuer A."/>
            <person name="Rast P."/>
            <person name="Oberbeckmann S."/>
            <person name="Bunk B."/>
            <person name="Jeske O."/>
            <person name="Meyerdierks A."/>
            <person name="Storesund J.E."/>
            <person name="Kallscheuer N."/>
            <person name="Luecker S."/>
            <person name="Lage O.M."/>
            <person name="Pohl T."/>
            <person name="Merkel B.J."/>
            <person name="Hornburger P."/>
            <person name="Mueller R.-W."/>
            <person name="Bruemmer F."/>
            <person name="Labrenz M."/>
            <person name="Spormann A.M."/>
            <person name="Op den Camp H."/>
            <person name="Overmann J."/>
            <person name="Amann R."/>
            <person name="Jetten M.S.M."/>
            <person name="Mascher T."/>
            <person name="Medema M.H."/>
            <person name="Devos D.P."/>
            <person name="Kaster A.-K."/>
            <person name="Ovreas L."/>
            <person name="Rohde M."/>
            <person name="Galperin M.Y."/>
            <person name="Jogler C."/>
        </authorList>
    </citation>
    <scope>NUCLEOTIDE SEQUENCE [LARGE SCALE GENOMIC DNA]</scope>
    <source>
        <strain evidence="3 4">V22</strain>
    </source>
</reference>
<keyword evidence="4" id="KW-1185">Reference proteome</keyword>
<evidence type="ECO:0000256" key="1">
    <source>
        <dbReference type="SAM" id="SignalP"/>
    </source>
</evidence>
<evidence type="ECO:0000259" key="2">
    <source>
        <dbReference type="Pfam" id="PF07596"/>
    </source>
</evidence>
<dbReference type="OrthoDB" id="285651at2"/>
<dbReference type="InterPro" id="IPR011453">
    <property type="entry name" value="DUF1559"/>
</dbReference>
<sequence precursor="true">MKYITKIALLICLIQNFSTTHGAEWWSSYLPEQVCLFVSIDFEQTDMAAAQKVLFDPQYHKEPEIDEYPTIPSSSNLEEMLEELAWTYKLPKQYGVKKVILILSKFGDPRQNGYLLLHQDGNSSFENLKSYFDVFKGKSSDGPYPELRVMAEYPGDRILALAVEGKFPQKLDRLPSNSEAFAQAWSRVGNFPIHAILAPSESDLALAKIMSKTIPDKHASSAAGILLDSDIQWLATGIRLNEKPLLSLVIRASNKVKAKRMRERLETEIRSTLLDYKLPRLLDRSDYIPKQDEETVTLSFSESSCPLMFAEVFSPLAARLEAIDRWSLTHANLTILGMALDNYAAHNKLFPGDVVSEARKPLLSWRVFLLPTLGEEALFKKFHFDEPWDSPHNKTLIPEMPDLFVGPYPTTQDGFTHYLAPIGKDMLLDPEKAIGPNDITDGSMTAILVVSDRESAVPWTKPVDYNVDPKDPVKRLRHPPHGNMTAYFHKGSVLSLITKNDPVSLISIFIINDGV</sequence>
<organism evidence="3 4">
    <name type="scientific">Calycomorphotria hydatis</name>
    <dbReference type="NCBI Taxonomy" id="2528027"/>
    <lineage>
        <taxon>Bacteria</taxon>
        <taxon>Pseudomonadati</taxon>
        <taxon>Planctomycetota</taxon>
        <taxon>Planctomycetia</taxon>
        <taxon>Planctomycetales</taxon>
        <taxon>Planctomycetaceae</taxon>
        <taxon>Calycomorphotria</taxon>
    </lineage>
</organism>
<proteinExistence type="predicted"/>
<dbReference type="EMBL" id="CP036316">
    <property type="protein sequence ID" value="QDT67081.1"/>
    <property type="molecule type" value="Genomic_DNA"/>
</dbReference>